<protein>
    <recommendedName>
        <fullName evidence="4">DUF2938 domain-containing protein</fullName>
    </recommendedName>
</protein>
<reference evidence="3" key="1">
    <citation type="journal article" date="2019" name="Int. J. Syst. Evol. Microbiol.">
        <title>The Global Catalogue of Microorganisms (GCM) 10K type strain sequencing project: providing services to taxonomists for standard genome sequencing and annotation.</title>
        <authorList>
            <consortium name="The Broad Institute Genomics Platform"/>
            <consortium name="The Broad Institute Genome Sequencing Center for Infectious Disease"/>
            <person name="Wu L."/>
            <person name="Ma J."/>
        </authorList>
    </citation>
    <scope>NUCLEOTIDE SEQUENCE [LARGE SCALE GENOMIC DNA]</scope>
    <source>
        <strain evidence="3">KACC 11407</strain>
    </source>
</reference>
<evidence type="ECO:0000256" key="1">
    <source>
        <dbReference type="SAM" id="Phobius"/>
    </source>
</evidence>
<dbReference type="Proteomes" id="UP001596036">
    <property type="component" value="Unassembled WGS sequence"/>
</dbReference>
<accession>A0ABW0SLL9</accession>
<comment type="caution">
    <text evidence="2">The sequence shown here is derived from an EMBL/GenBank/DDBJ whole genome shotgun (WGS) entry which is preliminary data.</text>
</comment>
<dbReference type="EMBL" id="JBHSNM010000002">
    <property type="protein sequence ID" value="MFC5569988.1"/>
    <property type="molecule type" value="Genomic_DNA"/>
</dbReference>
<keyword evidence="1" id="KW-0472">Membrane</keyword>
<evidence type="ECO:0000313" key="3">
    <source>
        <dbReference type="Proteomes" id="UP001596036"/>
    </source>
</evidence>
<feature type="transmembrane region" description="Helical" evidence="1">
    <location>
        <begin position="131"/>
        <end position="153"/>
    </location>
</feature>
<feature type="transmembrane region" description="Helical" evidence="1">
    <location>
        <begin position="67"/>
        <end position="88"/>
    </location>
</feature>
<keyword evidence="1" id="KW-0812">Transmembrane</keyword>
<proteinExistence type="predicted"/>
<keyword evidence="1" id="KW-1133">Transmembrane helix</keyword>
<evidence type="ECO:0000313" key="2">
    <source>
        <dbReference type="EMBL" id="MFC5569988.1"/>
    </source>
</evidence>
<feature type="transmembrane region" description="Helical" evidence="1">
    <location>
        <begin position="100"/>
        <end position="119"/>
    </location>
</feature>
<organism evidence="2 3">
    <name type="scientific">Lysobacter yangpyeongensis</name>
    <dbReference type="NCBI Taxonomy" id="346182"/>
    <lineage>
        <taxon>Bacteria</taxon>
        <taxon>Pseudomonadati</taxon>
        <taxon>Pseudomonadota</taxon>
        <taxon>Gammaproteobacteria</taxon>
        <taxon>Lysobacterales</taxon>
        <taxon>Lysobacteraceae</taxon>
        <taxon>Lysobacter</taxon>
    </lineage>
</organism>
<gene>
    <name evidence="2" type="ORF">ACFPN1_07955</name>
</gene>
<keyword evidence="3" id="KW-1185">Reference proteome</keyword>
<sequence length="160" mass="17226">MTQVLAAAPRPVWFHVVLGGFVLATLDLIFACTFWAVLRDVPPVRILQSIAAGVQGEAAFAGGNGSALLGLVCHYFIATTMVLAYTLVAARVRILLQRPLAYGLAYGLLLYVLMSHVVVPLSNAPRPTNVYLPWIVASIIMHAVFGVICAWSARRALPGR</sequence>
<dbReference type="RefSeq" id="WP_386754315.1">
    <property type="nucleotide sequence ID" value="NZ_JBHSNM010000002.1"/>
</dbReference>
<evidence type="ECO:0008006" key="4">
    <source>
        <dbReference type="Google" id="ProtNLM"/>
    </source>
</evidence>
<name>A0ABW0SLL9_9GAMM</name>
<feature type="transmembrane region" description="Helical" evidence="1">
    <location>
        <begin position="12"/>
        <end position="38"/>
    </location>
</feature>